<dbReference type="Proteomes" id="UP000253083">
    <property type="component" value="Unassembled WGS sequence"/>
</dbReference>
<feature type="repeat" description="TPR" evidence="2">
    <location>
        <begin position="143"/>
        <end position="176"/>
    </location>
</feature>
<dbReference type="PANTHER" id="PTHR12788:SF10">
    <property type="entry name" value="PROTEIN-TYROSINE SULFOTRANSFERASE"/>
    <property type="match status" value="1"/>
</dbReference>
<evidence type="ECO:0000313" key="3">
    <source>
        <dbReference type="EMBL" id="RBP53650.1"/>
    </source>
</evidence>
<name>A0A395JPS0_9GAMM</name>
<dbReference type="GO" id="GO:0008476">
    <property type="term" value="F:protein-tyrosine sulfotransferase activity"/>
    <property type="evidence" value="ECO:0007669"/>
    <property type="project" value="InterPro"/>
</dbReference>
<dbReference type="EMBL" id="QNRT01000001">
    <property type="protein sequence ID" value="RBP53650.1"/>
    <property type="molecule type" value="Genomic_DNA"/>
</dbReference>
<keyword evidence="1" id="KW-0808">Transferase</keyword>
<dbReference type="Gene3D" id="3.40.50.300">
    <property type="entry name" value="P-loop containing nucleotide triphosphate hydrolases"/>
    <property type="match status" value="1"/>
</dbReference>
<dbReference type="Gene3D" id="1.25.40.10">
    <property type="entry name" value="Tetratricopeptide repeat domain"/>
    <property type="match status" value="2"/>
</dbReference>
<accession>A0A395JPS0</accession>
<reference evidence="3 4" key="1">
    <citation type="submission" date="2018-06" db="EMBL/GenBank/DDBJ databases">
        <title>Genomic Encyclopedia of Type Strains, Phase IV (KMG-IV): sequencing the most valuable type-strain genomes for metagenomic binning, comparative biology and taxonomic classification.</title>
        <authorList>
            <person name="Goeker M."/>
        </authorList>
    </citation>
    <scope>NUCLEOTIDE SEQUENCE [LARGE SCALE GENOMIC DNA]</scope>
    <source>
        <strain evidence="3 4">DSM 24032</strain>
    </source>
</reference>
<dbReference type="Pfam" id="PF13469">
    <property type="entry name" value="Sulfotransfer_3"/>
    <property type="match status" value="1"/>
</dbReference>
<gene>
    <name evidence="3" type="ORF">DFR28_1011037</name>
</gene>
<comment type="caution">
    <text evidence="3">The sequence shown here is derived from an EMBL/GenBank/DDBJ whole genome shotgun (WGS) entry which is preliminary data.</text>
</comment>
<dbReference type="OrthoDB" id="9815894at2"/>
<organism evidence="3 4">
    <name type="scientific">Arenicella xantha</name>
    <dbReference type="NCBI Taxonomy" id="644221"/>
    <lineage>
        <taxon>Bacteria</taxon>
        <taxon>Pseudomonadati</taxon>
        <taxon>Pseudomonadota</taxon>
        <taxon>Gammaproteobacteria</taxon>
        <taxon>Arenicellales</taxon>
        <taxon>Arenicellaceae</taxon>
        <taxon>Arenicella</taxon>
    </lineage>
</organism>
<dbReference type="PANTHER" id="PTHR12788">
    <property type="entry name" value="PROTEIN-TYROSINE SULFOTRANSFERASE 2"/>
    <property type="match status" value="1"/>
</dbReference>
<evidence type="ECO:0000313" key="4">
    <source>
        <dbReference type="Proteomes" id="UP000253083"/>
    </source>
</evidence>
<feature type="repeat" description="TPR" evidence="2">
    <location>
        <begin position="109"/>
        <end position="142"/>
    </location>
</feature>
<dbReference type="Pfam" id="PF13181">
    <property type="entry name" value="TPR_8"/>
    <property type="match status" value="1"/>
</dbReference>
<proteinExistence type="predicted"/>
<dbReference type="InterPro" id="IPR019734">
    <property type="entry name" value="TPR_rpt"/>
</dbReference>
<protein>
    <submittedName>
        <fullName evidence="3">Tetratricopeptide repeat protein</fullName>
    </submittedName>
</protein>
<dbReference type="RefSeq" id="WP_113953425.1">
    <property type="nucleotide sequence ID" value="NZ_QNRT01000001.1"/>
</dbReference>
<dbReference type="SUPFAM" id="SSF52540">
    <property type="entry name" value="P-loop containing nucleoside triphosphate hydrolases"/>
    <property type="match status" value="1"/>
</dbReference>
<dbReference type="SUPFAM" id="SSF48452">
    <property type="entry name" value="TPR-like"/>
    <property type="match status" value="1"/>
</dbReference>
<dbReference type="SMART" id="SM00028">
    <property type="entry name" value="TPR"/>
    <property type="match status" value="3"/>
</dbReference>
<evidence type="ECO:0000256" key="2">
    <source>
        <dbReference type="PROSITE-ProRule" id="PRU00339"/>
    </source>
</evidence>
<dbReference type="PROSITE" id="PS50005">
    <property type="entry name" value="TPR"/>
    <property type="match status" value="2"/>
</dbReference>
<dbReference type="AlphaFoldDB" id="A0A395JPS0"/>
<dbReference type="InParanoid" id="A0A395JPS0"/>
<keyword evidence="4" id="KW-1185">Reference proteome</keyword>
<evidence type="ECO:0000256" key="1">
    <source>
        <dbReference type="ARBA" id="ARBA00022679"/>
    </source>
</evidence>
<dbReference type="InterPro" id="IPR026634">
    <property type="entry name" value="TPST-like"/>
</dbReference>
<dbReference type="InterPro" id="IPR027417">
    <property type="entry name" value="P-loop_NTPase"/>
</dbReference>
<sequence>MTPKTSLHQSLKSGLALLAAGDYTAVHSRSISMIKADVNNPVPYCLLGLLAQQHLNHIKACELFERAARLAPDSAEMHAYHGQALTTLGHQNLAKQAADRAANLISNDPLINDTIGVIYSRTGFHELAIPYFEKAVSLNPEPANFHYNLAASRQFIGDFEGAENAYQATLKRDPNAYRAWSSLISLKRQSSEHNYLEHLKSLFKQYEANADAALHIGHAIAKTLEDLELYSESLDWLHRAKRLKLANSHEHTTLETVFAAAQATRPSIHNAAQIRPTERSATQAPIFIIGLPRTGTTLVDRILSSHPDVTSAGELNTFPGLIKEATATPSNLVLDAPTMQQANKLDLQAIGQAYLESTQGLVRNGQRIIDKMPLNFFYAGLINQALPDAHIVVLRRGAMDSCLSNYRQLLTVQHSYYHYTYDLNKTANFYRAFDQLMSHWRAHIPSDRFMEIQYENIVFDQENQTRRLLDFCGLDWHEACLRFHENTAPVATASSVQVRQPLYSGSIGRWKKYGDKLDPLKLALADLAD</sequence>
<dbReference type="InterPro" id="IPR011990">
    <property type="entry name" value="TPR-like_helical_dom_sf"/>
</dbReference>
<keyword evidence="2" id="KW-0802">TPR repeat</keyword>